<feature type="chain" id="PRO_5038441192" evidence="2">
    <location>
        <begin position="23"/>
        <end position="635"/>
    </location>
</feature>
<dbReference type="STRING" id="446470.Snas_2032"/>
<dbReference type="eggNOG" id="COG1404">
    <property type="taxonomic scope" value="Bacteria"/>
</dbReference>
<dbReference type="EMBL" id="CP001778">
    <property type="protein sequence ID" value="ADD41727.1"/>
    <property type="molecule type" value="Genomic_DNA"/>
</dbReference>
<evidence type="ECO:0000313" key="4">
    <source>
        <dbReference type="Proteomes" id="UP000000844"/>
    </source>
</evidence>
<name>D3Q0J1_STANL</name>
<evidence type="ECO:0000313" key="3">
    <source>
        <dbReference type="EMBL" id="ADD41727.1"/>
    </source>
</evidence>
<feature type="signal peptide" evidence="2">
    <location>
        <begin position="1"/>
        <end position="22"/>
    </location>
</feature>
<organism evidence="3 4">
    <name type="scientific">Stackebrandtia nassauensis (strain DSM 44728 / CIP 108903 / NRRL B-16338 / NBRC 102104 / LLR-40K-21)</name>
    <dbReference type="NCBI Taxonomy" id="446470"/>
    <lineage>
        <taxon>Bacteria</taxon>
        <taxon>Bacillati</taxon>
        <taxon>Actinomycetota</taxon>
        <taxon>Actinomycetes</taxon>
        <taxon>Glycomycetales</taxon>
        <taxon>Glycomycetaceae</taxon>
        <taxon>Stackebrandtia</taxon>
    </lineage>
</organism>
<sequence>MRKRFAIAAGAALVLAAGGAVAFADSGDDRSGTSTTKTKTVTLPTGDKVSVSPNGNHTWQPGEGRKGKGYITPPAADGSKDLITIPYDRMDEIAKGEEDPRRYNVTELLRSGERDAAKAKSLSHKKYGRFLPVGHQKKSVDVQDVTITVTDRDGKPSQFGFAVYINPQTDDYGEIELDKNGQATVQLRPGQYDFHTDTVDDNDNIVLGITSVTVKDKPVKATADGTKSNPVKFNVDRPAEVIDHGLRPFSVRKDGSNYGILNSFGSEFNGYLIPNGDDKHKTGVEAAPHLIGTDPADPYTYDLNFFETNGIPADPTFTAHDEDLAQVERTFDGLITKDPTIACNNVIREGGAEFASCELLEVKWGTKRTEYVTPGADLTWYANALIGDPQSDESISIEGSAHFEAGPAKAVTGKAPVSFNVGGTYEEPILTRKGDKMSMYLPFMDNANRAEVIEDFHTIKGTAVLKRDGKEIGRKKLTSPFATFTLPKKDSGTYTLSTEMSHSKDYTPLATKTKVKWTFKSKPTSKDTPLNVSAVAFDAEGVSGGYADVKKQQNFTLDFQAQEGAKDTKLKKLTFEVSYDDGKTWKKVKVKVKGDTATGKLKHPKDAKFVSVRATATDDAGNKATHSTVHTYGLK</sequence>
<keyword evidence="4" id="KW-1185">Reference proteome</keyword>
<evidence type="ECO:0000256" key="1">
    <source>
        <dbReference type="SAM" id="MobiDB-lite"/>
    </source>
</evidence>
<protein>
    <submittedName>
        <fullName evidence="3">Uncharacterized protein</fullName>
    </submittedName>
</protein>
<dbReference type="Proteomes" id="UP000000844">
    <property type="component" value="Chromosome"/>
</dbReference>
<proteinExistence type="predicted"/>
<accession>D3Q0J1</accession>
<gene>
    <name evidence="3" type="ordered locus">Snas_2032</name>
</gene>
<dbReference type="KEGG" id="sna:Snas_2032"/>
<dbReference type="RefSeq" id="WP_013017298.1">
    <property type="nucleotide sequence ID" value="NC_013947.1"/>
</dbReference>
<dbReference type="OrthoDB" id="3586357at2"/>
<evidence type="ECO:0000256" key="2">
    <source>
        <dbReference type="SAM" id="SignalP"/>
    </source>
</evidence>
<feature type="region of interest" description="Disordered" evidence="1">
    <location>
        <begin position="24"/>
        <end position="75"/>
    </location>
</feature>
<reference evidence="3 4" key="1">
    <citation type="journal article" date="2009" name="Stand. Genomic Sci.">
        <title>Complete genome sequence of Stackebrandtia nassauensis type strain (LLR-40K-21).</title>
        <authorList>
            <person name="Munk C."/>
            <person name="Lapidus A."/>
            <person name="Copeland A."/>
            <person name="Jando M."/>
            <person name="Mayilraj S."/>
            <person name="Glavina Del Rio T."/>
            <person name="Nolan M."/>
            <person name="Chen F."/>
            <person name="Lucas S."/>
            <person name="Tice H."/>
            <person name="Cheng J.F."/>
            <person name="Han C."/>
            <person name="Detter J.C."/>
            <person name="Bruce D."/>
            <person name="Goodwin L."/>
            <person name="Chain P."/>
            <person name="Pitluck S."/>
            <person name="Goker M."/>
            <person name="Ovchinikova G."/>
            <person name="Pati A."/>
            <person name="Ivanova N."/>
            <person name="Mavromatis K."/>
            <person name="Chen A."/>
            <person name="Palaniappan K."/>
            <person name="Land M."/>
            <person name="Hauser L."/>
            <person name="Chang Y.J."/>
            <person name="Jeffries C.D."/>
            <person name="Bristow J."/>
            <person name="Eisen J.A."/>
            <person name="Markowitz V."/>
            <person name="Hugenholtz P."/>
            <person name="Kyrpides N.C."/>
            <person name="Klenk H.P."/>
        </authorList>
    </citation>
    <scope>NUCLEOTIDE SEQUENCE [LARGE SCALE GENOMIC DNA]</scope>
    <source>
        <strain evidence="4">DSM 44728 / CIP 108903 / NRRL B-16338 / NBRC 102104 / LLR-40K-21</strain>
    </source>
</reference>
<dbReference type="HOGENOM" id="CLU_425723_0_0_11"/>
<feature type="compositionally biased region" description="Low complexity" evidence="1">
    <location>
        <begin position="32"/>
        <end position="47"/>
    </location>
</feature>
<keyword evidence="2" id="KW-0732">Signal</keyword>
<dbReference type="AlphaFoldDB" id="D3Q0J1"/>